<evidence type="ECO:0000313" key="3">
    <source>
        <dbReference type="EMBL" id="RZN64192.1"/>
    </source>
</evidence>
<proteinExistence type="predicted"/>
<protein>
    <submittedName>
        <fullName evidence="3">EamA family transporter</fullName>
    </submittedName>
</protein>
<keyword evidence="1" id="KW-0472">Membrane</keyword>
<dbReference type="AlphaFoldDB" id="A0A520KRG6"/>
<organism evidence="3 4">
    <name type="scientific">Methanoliparum thermophilum</name>
    <dbReference type="NCBI Taxonomy" id="2491083"/>
    <lineage>
        <taxon>Archaea</taxon>
        <taxon>Methanobacteriati</taxon>
        <taxon>Methanobacteriota</taxon>
        <taxon>Candidatus Methanoliparia</taxon>
        <taxon>Candidatus Methanoliparales</taxon>
        <taxon>Candidatus Methanoliparaceae</taxon>
        <taxon>Candidatus Methanoliparum</taxon>
    </lineage>
</organism>
<evidence type="ECO:0000259" key="2">
    <source>
        <dbReference type="Pfam" id="PF00892"/>
    </source>
</evidence>
<comment type="caution">
    <text evidence="3">The sequence shown here is derived from an EMBL/GenBank/DDBJ whole genome shotgun (WGS) entry which is preliminary data.</text>
</comment>
<accession>A0A520KRG6</accession>
<dbReference type="GO" id="GO:0016020">
    <property type="term" value="C:membrane"/>
    <property type="evidence" value="ECO:0007669"/>
    <property type="project" value="InterPro"/>
</dbReference>
<keyword evidence="1" id="KW-1133">Transmembrane helix</keyword>
<feature type="domain" description="EamA" evidence="2">
    <location>
        <begin position="89"/>
        <end position="157"/>
    </location>
</feature>
<feature type="transmembrane region" description="Helical" evidence="1">
    <location>
        <begin position="6"/>
        <end position="23"/>
    </location>
</feature>
<name>A0A520KRG6_METT2</name>
<sequence length="161" mass="18535">MVFILLLVVVISAILMGIFPIFFKRWNEVNVEEKYGTLKNCTKIIYKEIAVIWSKPLHNAEIKYLSKDFLSEAFNLKNYSRLFDLIDRYLIAGILTGFLGYIIWIFSLRFGEVSILFSITSLQFIATWITGYLYLKERLTPLQVMGIVSIILGVALIAPQV</sequence>
<feature type="transmembrane region" description="Helical" evidence="1">
    <location>
        <begin position="142"/>
        <end position="159"/>
    </location>
</feature>
<dbReference type="Proteomes" id="UP000317158">
    <property type="component" value="Unassembled WGS sequence"/>
</dbReference>
<gene>
    <name evidence="3" type="ORF">EF806_05115</name>
</gene>
<dbReference type="InterPro" id="IPR037185">
    <property type="entry name" value="EmrE-like"/>
</dbReference>
<evidence type="ECO:0000256" key="1">
    <source>
        <dbReference type="SAM" id="Phobius"/>
    </source>
</evidence>
<reference evidence="3 4" key="1">
    <citation type="journal article" date="2019" name="Nat. Microbiol.">
        <title>Wide diversity of methane and short-chain alkane metabolisms in uncultured archaea.</title>
        <authorList>
            <person name="Borrel G."/>
            <person name="Adam P.S."/>
            <person name="McKay L.J."/>
            <person name="Chen L.X."/>
            <person name="Sierra-Garcia I.N."/>
            <person name="Sieber C.M."/>
            <person name="Letourneur Q."/>
            <person name="Ghozlane A."/>
            <person name="Andersen G.L."/>
            <person name="Li W.J."/>
            <person name="Hallam S.J."/>
            <person name="Muyzer G."/>
            <person name="de Oliveira V.M."/>
            <person name="Inskeep W.P."/>
            <person name="Banfield J.F."/>
            <person name="Gribaldo S."/>
        </authorList>
    </citation>
    <scope>NUCLEOTIDE SEQUENCE [LARGE SCALE GENOMIC DNA]</scope>
    <source>
        <strain evidence="3">NM1a</strain>
    </source>
</reference>
<keyword evidence="1" id="KW-0812">Transmembrane</keyword>
<dbReference type="Pfam" id="PF00892">
    <property type="entry name" value="EamA"/>
    <property type="match status" value="1"/>
</dbReference>
<feature type="transmembrane region" description="Helical" evidence="1">
    <location>
        <begin position="113"/>
        <end position="135"/>
    </location>
</feature>
<dbReference type="SUPFAM" id="SSF103481">
    <property type="entry name" value="Multidrug resistance efflux transporter EmrE"/>
    <property type="match status" value="1"/>
</dbReference>
<dbReference type="EMBL" id="RXIF01000009">
    <property type="protein sequence ID" value="RZN64192.1"/>
    <property type="molecule type" value="Genomic_DNA"/>
</dbReference>
<feature type="transmembrane region" description="Helical" evidence="1">
    <location>
        <begin position="89"/>
        <end position="107"/>
    </location>
</feature>
<dbReference type="InterPro" id="IPR000620">
    <property type="entry name" value="EamA_dom"/>
</dbReference>
<evidence type="ECO:0000313" key="4">
    <source>
        <dbReference type="Proteomes" id="UP000317158"/>
    </source>
</evidence>
<dbReference type="Gene3D" id="1.10.3730.20">
    <property type="match status" value="1"/>
</dbReference>